<evidence type="ECO:0000313" key="4">
    <source>
        <dbReference type="EMBL" id="AUW31412.1"/>
    </source>
</evidence>
<evidence type="ECO:0000259" key="3">
    <source>
        <dbReference type="PROSITE" id="PS50048"/>
    </source>
</evidence>
<evidence type="ECO:0000256" key="2">
    <source>
        <dbReference type="SAM" id="MobiDB-lite"/>
    </source>
</evidence>
<sequence length="518" mass="56660">MSTTLSSPAPSSTLAQFCLPLTVDTTIDCNSLNGVMSAEGPPISFFPTSKRSACDRCRKQKLRCPPRDNATQSCLRCIRGSFPCTTGYTKPLGRSGGDGGAASSHNGAEPPADLIDEMAERVLEGLDMTLLEPQSSPSTAITLGSADSWILTSPDNDDQPPGQIWSQILTQDKDFPSFFGSDSLLSNNVLSSIAPLSNIENRNDTLFDDFNRVFSAPNPSELDQGEQIPYATSITEQRNRALSSSGENVLSGAECDVRLSQLSLDLSRQMQECETKGQHGNTASKDDASSRNPFDTTIKSSADQSASQPYGDALRSTSEFLKILLCYDNGNTSTTAVSLTQHQSAISDVSNSPVNFTYVLNLVSCYLRIIAIFDSLLRQLHELQCRKGTTPPYYGVVVAGLQTLPDLHLAGFPVQQGSLQTKILIQAIEHQFELIERSLGLPVELRVSDRREDYHSGLLQNEWARGLLQAILRGQRGGEGADVFIFDQIPTVDSLESLKMTMIILRRGFDYDYIEKRF</sequence>
<accession>A0A2K9YEZ9</accession>
<protein>
    <recommendedName>
        <fullName evidence="3">Zn(2)-C6 fungal-type domain-containing protein</fullName>
    </recommendedName>
</protein>
<reference evidence="4" key="1">
    <citation type="submission" date="2017-12" db="EMBL/GenBank/DDBJ databases">
        <title>Genome Sequencing Reveals a Rich Biosynthetic Potential.</title>
        <authorList>
            <person name="Bertrand R.L."/>
            <person name="Abdel-Hameed M.E."/>
            <person name="Sorensen J.L."/>
        </authorList>
    </citation>
    <scope>NUCLEOTIDE SEQUENCE</scope>
</reference>
<proteinExistence type="predicted"/>
<dbReference type="Pfam" id="PF00172">
    <property type="entry name" value="Zn_clus"/>
    <property type="match status" value="1"/>
</dbReference>
<dbReference type="InterPro" id="IPR001138">
    <property type="entry name" value="Zn2Cys6_DnaBD"/>
</dbReference>
<keyword evidence="1" id="KW-0539">Nucleus</keyword>
<dbReference type="GO" id="GO:0000981">
    <property type="term" value="F:DNA-binding transcription factor activity, RNA polymerase II-specific"/>
    <property type="evidence" value="ECO:0007669"/>
    <property type="project" value="InterPro"/>
</dbReference>
<dbReference type="GO" id="GO:0008270">
    <property type="term" value="F:zinc ion binding"/>
    <property type="evidence" value="ECO:0007669"/>
    <property type="project" value="InterPro"/>
</dbReference>
<dbReference type="PROSITE" id="PS00463">
    <property type="entry name" value="ZN2_CY6_FUNGAL_1"/>
    <property type="match status" value="1"/>
</dbReference>
<organism evidence="4">
    <name type="scientific">Cladonia uncialis subsp. uncialis</name>
    <dbReference type="NCBI Taxonomy" id="180999"/>
    <lineage>
        <taxon>Eukaryota</taxon>
        <taxon>Fungi</taxon>
        <taxon>Dikarya</taxon>
        <taxon>Ascomycota</taxon>
        <taxon>Pezizomycotina</taxon>
        <taxon>Lecanoromycetes</taxon>
        <taxon>OSLEUM clade</taxon>
        <taxon>Lecanoromycetidae</taxon>
        <taxon>Lecanorales</taxon>
        <taxon>Lecanorineae</taxon>
        <taxon>Cladoniaceae</taxon>
        <taxon>Cladonia</taxon>
    </lineage>
</organism>
<feature type="compositionally biased region" description="Polar residues" evidence="2">
    <location>
        <begin position="290"/>
        <end position="308"/>
    </location>
</feature>
<feature type="region of interest" description="Disordered" evidence="2">
    <location>
        <begin position="270"/>
        <end position="311"/>
    </location>
</feature>
<dbReference type="PROSITE" id="PS50048">
    <property type="entry name" value="ZN2_CY6_FUNGAL_2"/>
    <property type="match status" value="1"/>
</dbReference>
<dbReference type="CDD" id="cd00067">
    <property type="entry name" value="GAL4"/>
    <property type="match status" value="1"/>
</dbReference>
<evidence type="ECO:0000256" key="1">
    <source>
        <dbReference type="ARBA" id="ARBA00023242"/>
    </source>
</evidence>
<dbReference type="InterPro" id="IPR036864">
    <property type="entry name" value="Zn2-C6_fun-type_DNA-bd_sf"/>
</dbReference>
<dbReference type="SUPFAM" id="SSF57701">
    <property type="entry name" value="Zn2/Cys6 DNA-binding domain"/>
    <property type="match status" value="1"/>
</dbReference>
<dbReference type="EMBL" id="MG777513">
    <property type="protein sequence ID" value="AUW31412.1"/>
    <property type="molecule type" value="Genomic_DNA"/>
</dbReference>
<dbReference type="AlphaFoldDB" id="A0A2K9YEZ9"/>
<feature type="domain" description="Zn(2)-C6 fungal-type" evidence="3">
    <location>
        <begin position="53"/>
        <end position="86"/>
    </location>
</feature>
<dbReference type="Gene3D" id="4.10.240.10">
    <property type="entry name" value="Zn(2)-C6 fungal-type DNA-binding domain"/>
    <property type="match status" value="1"/>
</dbReference>
<name>A0A2K9YEZ9_CLAUC</name>